<keyword evidence="3" id="KW-1185">Reference proteome</keyword>
<proteinExistence type="predicted"/>
<feature type="transmembrane region" description="Helical" evidence="1">
    <location>
        <begin position="72"/>
        <end position="94"/>
    </location>
</feature>
<comment type="caution">
    <text evidence="2">The sequence shown here is derived from an EMBL/GenBank/DDBJ whole genome shotgun (WGS) entry which is preliminary data.</text>
</comment>
<keyword evidence="1" id="KW-0812">Transmembrane</keyword>
<dbReference type="Proteomes" id="UP000239589">
    <property type="component" value="Unassembled WGS sequence"/>
</dbReference>
<organism evidence="2 3">
    <name type="scientific">Cuspidothrix issatschenkoi CHARLIE-1</name>
    <dbReference type="NCBI Taxonomy" id="2052836"/>
    <lineage>
        <taxon>Bacteria</taxon>
        <taxon>Bacillati</taxon>
        <taxon>Cyanobacteriota</taxon>
        <taxon>Cyanophyceae</taxon>
        <taxon>Nostocales</taxon>
        <taxon>Aphanizomenonaceae</taxon>
        <taxon>Cuspidothrix</taxon>
    </lineage>
</organism>
<keyword evidence="1" id="KW-1133">Transmembrane helix</keyword>
<evidence type="ECO:0000313" key="3">
    <source>
        <dbReference type="Proteomes" id="UP000239589"/>
    </source>
</evidence>
<keyword evidence="1" id="KW-0472">Membrane</keyword>
<reference evidence="2 3" key="1">
    <citation type="submission" date="2018-02" db="EMBL/GenBank/DDBJ databases">
        <title>Discovery of a pederin family compound in a non-symbiotic bloom-forming cyanobacterium.</title>
        <authorList>
            <person name="Kust A."/>
            <person name="Mares J."/>
            <person name="Jokela J."/>
            <person name="Urajova P."/>
            <person name="Hajek J."/>
            <person name="Saurav K."/>
            <person name="Voracova K."/>
            <person name="Fewer D.P."/>
            <person name="Haapaniemi E."/>
            <person name="Permi P."/>
            <person name="Rehakova K."/>
            <person name="Sivonen K."/>
            <person name="Hrouzek P."/>
        </authorList>
    </citation>
    <scope>NUCLEOTIDE SEQUENCE [LARGE SCALE GENOMIC DNA]</scope>
    <source>
        <strain evidence="2 3">CHARLIE-1</strain>
    </source>
</reference>
<dbReference type="AlphaFoldDB" id="A0A2S6CVD3"/>
<dbReference type="RefSeq" id="WP_104387547.1">
    <property type="nucleotide sequence ID" value="NZ_PGEM01000059.1"/>
</dbReference>
<evidence type="ECO:0000313" key="2">
    <source>
        <dbReference type="EMBL" id="PPJ63652.1"/>
    </source>
</evidence>
<name>A0A2S6CVD3_9CYAN</name>
<dbReference type="OrthoDB" id="529979at2"/>
<sequence>MPIIICPGIHAPELTKSFIQGCLNQSGENPVDILVYPEQGYLTLSTLHILHFLCDSLGVPSDRLGNKLKSPVIFLCFSAGVIGGIGAATAWQLLGGHVQAFIAIDGWGVPLGGNFPIHRLSHDHYTHWSSAYLGMGENNFYAEPAVDHLSMWQSPQSVQGQWTNPSVGFSPPKKYLSASEFLNFLLERYNKK</sequence>
<protein>
    <recommendedName>
        <fullName evidence="4">Alpha/beta hydrolase</fullName>
    </recommendedName>
</protein>
<evidence type="ECO:0008006" key="4">
    <source>
        <dbReference type="Google" id="ProtNLM"/>
    </source>
</evidence>
<gene>
    <name evidence="2" type="ORF">CUN59_09080</name>
</gene>
<evidence type="ECO:0000256" key="1">
    <source>
        <dbReference type="SAM" id="Phobius"/>
    </source>
</evidence>
<accession>A0A2S6CVD3</accession>
<dbReference type="EMBL" id="PGEM01000059">
    <property type="protein sequence ID" value="PPJ63652.1"/>
    <property type="molecule type" value="Genomic_DNA"/>
</dbReference>